<organism evidence="3 4">
    <name type="scientific">Saxibacter everestensis</name>
    <dbReference type="NCBI Taxonomy" id="2909229"/>
    <lineage>
        <taxon>Bacteria</taxon>
        <taxon>Bacillati</taxon>
        <taxon>Actinomycetota</taxon>
        <taxon>Actinomycetes</taxon>
        <taxon>Micrococcales</taxon>
        <taxon>Brevibacteriaceae</taxon>
        <taxon>Saxibacter</taxon>
    </lineage>
</organism>
<gene>
    <name evidence="3" type="ORF">LWF01_06770</name>
</gene>
<proteinExistence type="inferred from homology"/>
<dbReference type="CDD" id="cd24058">
    <property type="entry name" value="ASKHA_NBD_ROK_PPGK"/>
    <property type="match status" value="1"/>
</dbReference>
<dbReference type="Gene3D" id="3.30.420.40">
    <property type="match status" value="2"/>
</dbReference>
<name>A0ABY8QWW4_9MICO</name>
<feature type="transmembrane region" description="Helical" evidence="2">
    <location>
        <begin position="156"/>
        <end position="173"/>
    </location>
</feature>
<dbReference type="InterPro" id="IPR000600">
    <property type="entry name" value="ROK"/>
</dbReference>
<dbReference type="Proteomes" id="UP001209083">
    <property type="component" value="Chromosome"/>
</dbReference>
<protein>
    <submittedName>
        <fullName evidence="3">ROK family protein</fullName>
    </submittedName>
</protein>
<dbReference type="Pfam" id="PF00480">
    <property type="entry name" value="ROK"/>
    <property type="match status" value="1"/>
</dbReference>
<keyword evidence="2" id="KW-0812">Transmembrane</keyword>
<keyword evidence="2" id="KW-0472">Membrane</keyword>
<comment type="similarity">
    <text evidence="1">Belongs to the ROK (NagC/XylR) family.</text>
</comment>
<evidence type="ECO:0000313" key="3">
    <source>
        <dbReference type="EMBL" id="WGW13452.1"/>
    </source>
</evidence>
<feature type="transmembrane region" description="Helical" evidence="2">
    <location>
        <begin position="255"/>
        <end position="274"/>
    </location>
</feature>
<reference evidence="3 4" key="1">
    <citation type="submission" date="2023-05" db="EMBL/GenBank/DDBJ databases">
        <title>Lithophilousrod everest ZFBP1038 complete genpme.</title>
        <authorList>
            <person name="Tian M."/>
        </authorList>
    </citation>
    <scope>NUCLEOTIDE SEQUENCE [LARGE SCALE GENOMIC DNA]</scope>
    <source>
        <strain evidence="3 4">ZFBP1038</strain>
    </source>
</reference>
<evidence type="ECO:0000313" key="4">
    <source>
        <dbReference type="Proteomes" id="UP001209083"/>
    </source>
</evidence>
<dbReference type="SUPFAM" id="SSF53067">
    <property type="entry name" value="Actin-like ATPase domain"/>
    <property type="match status" value="1"/>
</dbReference>
<dbReference type="PANTHER" id="PTHR18964:SF146">
    <property type="entry name" value="POLYPHOSPHATE GLUCOKINASE"/>
    <property type="match status" value="1"/>
</dbReference>
<dbReference type="InterPro" id="IPR043129">
    <property type="entry name" value="ATPase_NBD"/>
</dbReference>
<evidence type="ECO:0000256" key="2">
    <source>
        <dbReference type="SAM" id="Phobius"/>
    </source>
</evidence>
<dbReference type="EMBL" id="CP090958">
    <property type="protein sequence ID" value="WGW13452.1"/>
    <property type="molecule type" value="Genomic_DNA"/>
</dbReference>
<evidence type="ECO:0000256" key="1">
    <source>
        <dbReference type="ARBA" id="ARBA00006479"/>
    </source>
</evidence>
<keyword evidence="2" id="KW-1133">Transmembrane helix</keyword>
<accession>A0ABY8QWW4</accession>
<dbReference type="RefSeq" id="WP_349640275.1">
    <property type="nucleotide sequence ID" value="NZ_CP090958.1"/>
</dbReference>
<sequence>MSKTTQQSRLAIGIDVGGTGIKGCVVDLELGQLAFKRIRIPTPRPAHPDDVVTVIGQVVEQVLSTAVETGVADAGELETAPLGLTFPGIMKRNVAYSAANLGDDWIGVDIGKAVKQKTGHTAFVINDADAAGVAEMHFGAGTKRNSKKPSNKPRKGVVIMTTLGTGIGVAIFLDGKLLPNAELGHLEIHGHDAETRAAESAKVREDLSWAAWAERLQSYYSHLEFLLSPDLFIVGGGISKSHQEFLPLLDLKTEIVPAGLFNGAGIVGAAVLAAKASERKASKNKAKK</sequence>
<keyword evidence="4" id="KW-1185">Reference proteome</keyword>
<dbReference type="PANTHER" id="PTHR18964">
    <property type="entry name" value="ROK (REPRESSOR, ORF, KINASE) FAMILY"/>
    <property type="match status" value="1"/>
</dbReference>
<dbReference type="NCBIfam" id="NF045942">
    <property type="entry name" value="PolPhglucPhase"/>
    <property type="match status" value="1"/>
</dbReference>